<reference evidence="1 2" key="1">
    <citation type="submission" date="2022-12" db="EMBL/GenBank/DDBJ databases">
        <title>Metagenome assembled genome from gulf of manar.</title>
        <authorList>
            <person name="Kohli P."/>
            <person name="Pk S."/>
            <person name="Venkata Ramana C."/>
            <person name="Sasikala C."/>
        </authorList>
    </citation>
    <scope>NUCLEOTIDE SEQUENCE [LARGE SCALE GENOMIC DNA]</scope>
    <source>
        <strain evidence="1">JB008</strain>
    </source>
</reference>
<dbReference type="InterPro" id="IPR026350">
    <property type="entry name" value="GxxExxY"/>
</dbReference>
<gene>
    <name evidence="1" type="ORF">PQJ61_12560</name>
</gene>
<proteinExistence type="predicted"/>
<evidence type="ECO:0000313" key="2">
    <source>
        <dbReference type="Proteomes" id="UP001221217"/>
    </source>
</evidence>
<dbReference type="Proteomes" id="UP001221217">
    <property type="component" value="Unassembled WGS sequence"/>
</dbReference>
<dbReference type="NCBIfam" id="TIGR04256">
    <property type="entry name" value="GxxExxY"/>
    <property type="match status" value="1"/>
</dbReference>
<dbReference type="AlphaFoldDB" id="A0AAJ1IG72"/>
<protein>
    <submittedName>
        <fullName evidence="1">GxxExxY protein</fullName>
    </submittedName>
</protein>
<accession>A0AAJ1IG72</accession>
<comment type="caution">
    <text evidence="1">The sequence shown here is derived from an EMBL/GenBank/DDBJ whole genome shotgun (WGS) entry which is preliminary data.</text>
</comment>
<dbReference type="Pfam" id="PF13366">
    <property type="entry name" value="PDDEXK_3"/>
    <property type="match status" value="1"/>
</dbReference>
<organism evidence="1 2">
    <name type="scientific">Candidatus Thalassospirochaeta sargassi</name>
    <dbReference type="NCBI Taxonomy" id="3119039"/>
    <lineage>
        <taxon>Bacteria</taxon>
        <taxon>Pseudomonadati</taxon>
        <taxon>Spirochaetota</taxon>
        <taxon>Spirochaetia</taxon>
        <taxon>Spirochaetales</taxon>
        <taxon>Spirochaetaceae</taxon>
        <taxon>Candidatus Thalassospirochaeta</taxon>
    </lineage>
</organism>
<evidence type="ECO:0000313" key="1">
    <source>
        <dbReference type="EMBL" id="MDC7227589.1"/>
    </source>
</evidence>
<dbReference type="EMBL" id="JAQQAL010000028">
    <property type="protein sequence ID" value="MDC7227589.1"/>
    <property type="molecule type" value="Genomic_DNA"/>
</dbReference>
<name>A0AAJ1IG72_9SPIO</name>
<sequence length="121" mass="13798">MLLYEELSNKVVSAFFRVHNELKGGLLEACYHNALFFELKSGGFSVGYNAPFNVYYQKQQVGEFYADLVVNNKIIIEIKSVAVLASAHESQLLNYLHISGCRVGYLVNFQGQRVVWKRFVV</sequence>